<gene>
    <name evidence="2" type="ORF">MNEG_15811</name>
</gene>
<dbReference type="AlphaFoldDB" id="A0A0D2K7Q9"/>
<evidence type="ECO:0000313" key="3">
    <source>
        <dbReference type="Proteomes" id="UP000054498"/>
    </source>
</evidence>
<feature type="compositionally biased region" description="Gly residues" evidence="1">
    <location>
        <begin position="55"/>
        <end position="71"/>
    </location>
</feature>
<sequence>PTAARRAAHSFLSESLPCSPRDDPRAPAASDSPHRAGAALAPASRTRSIGRARQGPGGGGGGGGSGSGGGISQVSASLDSLAFRRAVREEAEAAPSFLSQVWPRAPYPPCPCMVGWPRPEHNQ</sequence>
<dbReference type="Proteomes" id="UP000054498">
    <property type="component" value="Unassembled WGS sequence"/>
</dbReference>
<protein>
    <submittedName>
        <fullName evidence="2">Uncharacterized protein</fullName>
    </submittedName>
</protein>
<keyword evidence="3" id="KW-1185">Reference proteome</keyword>
<evidence type="ECO:0000256" key="1">
    <source>
        <dbReference type="SAM" id="MobiDB-lite"/>
    </source>
</evidence>
<feature type="non-terminal residue" evidence="2">
    <location>
        <position position="1"/>
    </location>
</feature>
<reference evidence="2 3" key="1">
    <citation type="journal article" date="2013" name="BMC Genomics">
        <title>Reconstruction of the lipid metabolism for the microalga Monoraphidium neglectum from its genome sequence reveals characteristics suitable for biofuel production.</title>
        <authorList>
            <person name="Bogen C."/>
            <person name="Al-Dilaimi A."/>
            <person name="Albersmeier A."/>
            <person name="Wichmann J."/>
            <person name="Grundmann M."/>
            <person name="Rupp O."/>
            <person name="Lauersen K.J."/>
            <person name="Blifernez-Klassen O."/>
            <person name="Kalinowski J."/>
            <person name="Goesmann A."/>
            <person name="Mussgnug J.H."/>
            <person name="Kruse O."/>
        </authorList>
    </citation>
    <scope>NUCLEOTIDE SEQUENCE [LARGE SCALE GENOMIC DNA]</scope>
    <source>
        <strain evidence="2 3">SAG 48.87</strain>
    </source>
</reference>
<accession>A0A0D2K7Q9</accession>
<feature type="region of interest" description="Disordered" evidence="1">
    <location>
        <begin position="1"/>
        <end position="73"/>
    </location>
</feature>
<organism evidence="2 3">
    <name type="scientific">Monoraphidium neglectum</name>
    <dbReference type="NCBI Taxonomy" id="145388"/>
    <lineage>
        <taxon>Eukaryota</taxon>
        <taxon>Viridiplantae</taxon>
        <taxon>Chlorophyta</taxon>
        <taxon>core chlorophytes</taxon>
        <taxon>Chlorophyceae</taxon>
        <taxon>CS clade</taxon>
        <taxon>Sphaeropleales</taxon>
        <taxon>Selenastraceae</taxon>
        <taxon>Monoraphidium</taxon>
    </lineage>
</organism>
<evidence type="ECO:0000313" key="2">
    <source>
        <dbReference type="EMBL" id="KIY92153.1"/>
    </source>
</evidence>
<name>A0A0D2K7Q9_9CHLO</name>
<dbReference type="GeneID" id="25733510"/>
<dbReference type="KEGG" id="mng:MNEG_15811"/>
<dbReference type="RefSeq" id="XP_013891173.1">
    <property type="nucleotide sequence ID" value="XM_014035719.1"/>
</dbReference>
<dbReference type="EMBL" id="KK105906">
    <property type="protein sequence ID" value="KIY92153.1"/>
    <property type="molecule type" value="Genomic_DNA"/>
</dbReference>
<proteinExistence type="predicted"/>